<evidence type="ECO:0008006" key="5">
    <source>
        <dbReference type="Google" id="ProtNLM"/>
    </source>
</evidence>
<name>A0A814CBU9_ADIRI</name>
<feature type="region of interest" description="Disordered" evidence="1">
    <location>
        <begin position="70"/>
        <end position="94"/>
    </location>
</feature>
<keyword evidence="2" id="KW-1133">Transmembrane helix</keyword>
<evidence type="ECO:0000256" key="1">
    <source>
        <dbReference type="SAM" id="MobiDB-lite"/>
    </source>
</evidence>
<gene>
    <name evidence="3" type="ORF">XAT740_LOCUS9958</name>
</gene>
<protein>
    <recommendedName>
        <fullName evidence="5">G-protein coupled receptors family 1 profile domain-containing protein</fullName>
    </recommendedName>
</protein>
<reference evidence="3" key="1">
    <citation type="submission" date="2021-02" db="EMBL/GenBank/DDBJ databases">
        <authorList>
            <person name="Nowell W R."/>
        </authorList>
    </citation>
    <scope>NUCLEOTIDE SEQUENCE</scope>
</reference>
<accession>A0A814CBU9</accession>
<comment type="caution">
    <text evidence="3">The sequence shown here is derived from an EMBL/GenBank/DDBJ whole genome shotgun (WGS) entry which is preliminary data.</text>
</comment>
<dbReference type="AlphaFoldDB" id="A0A814CBU9"/>
<evidence type="ECO:0000313" key="3">
    <source>
        <dbReference type="EMBL" id="CAF0938029.1"/>
    </source>
</evidence>
<feature type="compositionally biased region" description="Low complexity" evidence="1">
    <location>
        <begin position="70"/>
        <end position="88"/>
    </location>
</feature>
<feature type="transmembrane region" description="Helical" evidence="2">
    <location>
        <begin position="147"/>
        <end position="168"/>
    </location>
</feature>
<feature type="transmembrane region" description="Helical" evidence="2">
    <location>
        <begin position="6"/>
        <end position="22"/>
    </location>
</feature>
<keyword evidence="2" id="KW-0812">Transmembrane</keyword>
<evidence type="ECO:0000313" key="4">
    <source>
        <dbReference type="Proteomes" id="UP000663828"/>
    </source>
</evidence>
<dbReference type="EMBL" id="CAJNOR010000522">
    <property type="protein sequence ID" value="CAF0938029.1"/>
    <property type="molecule type" value="Genomic_DNA"/>
</dbReference>
<feature type="transmembrane region" description="Helical" evidence="2">
    <location>
        <begin position="112"/>
        <end position="135"/>
    </location>
</feature>
<keyword evidence="4" id="KW-1185">Reference proteome</keyword>
<keyword evidence="2" id="KW-0472">Membrane</keyword>
<sequence>MTVPIAIILISISRTCLITINLKKRIRRSTSSSDQQQQQQQQPLTDLSTSLKLESVVRCHSTTITSRLSSSFVSSPSSTTTNTNPTSSQHLNKSNRIAYSNRRRSRMDAQMVILISINVAPFILVHIITEIAYLFEKYSSFVEQSTVARSIIILVYLSWYLISASRFYTNCLLSRIYREEFRNRLYMLRHGCKPRPSVSERRSSRRKSSRFFIGSLVIGGESTTMNMKSIAML</sequence>
<dbReference type="Gene3D" id="1.20.1070.10">
    <property type="entry name" value="Rhodopsin 7-helix transmembrane proteins"/>
    <property type="match status" value="1"/>
</dbReference>
<evidence type="ECO:0000256" key="2">
    <source>
        <dbReference type="SAM" id="Phobius"/>
    </source>
</evidence>
<proteinExistence type="predicted"/>
<dbReference type="Proteomes" id="UP000663828">
    <property type="component" value="Unassembled WGS sequence"/>
</dbReference>
<organism evidence="3 4">
    <name type="scientific">Adineta ricciae</name>
    <name type="common">Rotifer</name>
    <dbReference type="NCBI Taxonomy" id="249248"/>
    <lineage>
        <taxon>Eukaryota</taxon>
        <taxon>Metazoa</taxon>
        <taxon>Spiralia</taxon>
        <taxon>Gnathifera</taxon>
        <taxon>Rotifera</taxon>
        <taxon>Eurotatoria</taxon>
        <taxon>Bdelloidea</taxon>
        <taxon>Adinetida</taxon>
        <taxon>Adinetidae</taxon>
        <taxon>Adineta</taxon>
    </lineage>
</organism>